<dbReference type="EMBL" id="KL584752">
    <property type="protein sequence ID" value="KEQ98404.1"/>
    <property type="molecule type" value="Genomic_DNA"/>
</dbReference>
<proteinExistence type="predicted"/>
<dbReference type="InParanoid" id="A0A074YQF1"/>
<organism evidence="1 2">
    <name type="scientific">Aureobasidium subglaciale (strain EXF-2481)</name>
    <name type="common">Aureobasidium pullulans var. subglaciale</name>
    <dbReference type="NCBI Taxonomy" id="1043005"/>
    <lineage>
        <taxon>Eukaryota</taxon>
        <taxon>Fungi</taxon>
        <taxon>Dikarya</taxon>
        <taxon>Ascomycota</taxon>
        <taxon>Pezizomycotina</taxon>
        <taxon>Dothideomycetes</taxon>
        <taxon>Dothideomycetidae</taxon>
        <taxon>Dothideales</taxon>
        <taxon>Saccotheciaceae</taxon>
        <taxon>Aureobasidium</taxon>
    </lineage>
</organism>
<protein>
    <submittedName>
        <fullName evidence="1">Uncharacterized protein</fullName>
    </submittedName>
</protein>
<reference evidence="1 2" key="1">
    <citation type="journal article" date="2014" name="BMC Genomics">
        <title>Genome sequencing of four Aureobasidium pullulans varieties: biotechnological potential, stress tolerance, and description of new species.</title>
        <authorList>
            <person name="Gostin Ar C."/>
            <person name="Ohm R.A."/>
            <person name="Kogej T."/>
            <person name="Sonjak S."/>
            <person name="Turk M."/>
            <person name="Zajc J."/>
            <person name="Zalar P."/>
            <person name="Grube M."/>
            <person name="Sun H."/>
            <person name="Han J."/>
            <person name="Sharma A."/>
            <person name="Chiniquy J."/>
            <person name="Ngan C.Y."/>
            <person name="Lipzen A."/>
            <person name="Barry K."/>
            <person name="Grigoriev I.V."/>
            <person name="Gunde-Cimerman N."/>
        </authorList>
    </citation>
    <scope>NUCLEOTIDE SEQUENCE [LARGE SCALE GENOMIC DNA]</scope>
    <source>
        <strain evidence="1 2">EXF-2481</strain>
    </source>
</reference>
<dbReference type="Proteomes" id="UP000030641">
    <property type="component" value="Unassembled WGS sequence"/>
</dbReference>
<evidence type="ECO:0000313" key="2">
    <source>
        <dbReference type="Proteomes" id="UP000030641"/>
    </source>
</evidence>
<gene>
    <name evidence="1" type="ORF">AUEXF2481DRAFT_2355</name>
</gene>
<dbReference type="AlphaFoldDB" id="A0A074YQF1"/>
<name>A0A074YQF1_AURSE</name>
<dbReference type="GeneID" id="25362709"/>
<keyword evidence="2" id="KW-1185">Reference proteome</keyword>
<accession>A0A074YQF1</accession>
<dbReference type="HOGENOM" id="CLU_028607_1_0_1"/>
<sequence>MAQAIFLDNGSRDLAKLNIAQPDPSKHHNMSTADGEPPIEIKDNIFSNLLLGAKIKYSTNGSWPGYKYKFDTTIMRVSKQMKQDATSYLRSQKEFALHSKFFAFEIDKKRFLPAVATGKAARTFANPAIEATITHLHPTLCACCNPQKHSVKDRVTHALFLVADLEHLVVSEAGVSPVLHIPINVDTQIKVVWKINPSQRQDLTVVERRARQTRLLVPLDFPTGHGKNISIIGADPDAALEISKVMPRVVSTDAVGWDLYNLMLSQKRHLDGLLSEGSTSISNLIHSYTDLACVGSPLGIVGHWANASVVTYVNMHEMMISLCLMPWKDLDDEDYNEAVADSWQLAVSSLVLDCLFTVARLGLEDKLLIT</sequence>
<dbReference type="OrthoDB" id="62952at2759"/>
<dbReference type="RefSeq" id="XP_013346651.1">
    <property type="nucleotide sequence ID" value="XM_013491197.1"/>
</dbReference>
<evidence type="ECO:0000313" key="1">
    <source>
        <dbReference type="EMBL" id="KEQ98404.1"/>
    </source>
</evidence>